<sequence>MSLFVSVQMVVTLTGDVDRWIRRFNRGNESGPRLVCFPHAGGASTYFHPLSVALADVAQVVAVQYPGRQDRLGEPPLTSIAALADEVVARVAQLDDRPTAFLGHSMGSIVAFEVTRRLEADPAAPKPLILFPSARPAPSRGRPGSVHLGGDEAVIGSIAALGGTDPRLLGDPELLALILPATRADYRAIETYHPEPGATVSVPMWVTIGASDPAVTEDEALAWREHTTGDFDLLVLPGGHFYLTEQIEVVADRIRTGLLGVTAS</sequence>
<dbReference type="Pfam" id="PF00975">
    <property type="entry name" value="Thioesterase"/>
    <property type="match status" value="1"/>
</dbReference>
<dbReference type="PANTHER" id="PTHR11487">
    <property type="entry name" value="THIOESTERASE"/>
    <property type="match status" value="1"/>
</dbReference>
<feature type="domain" description="Thioesterase TesA-like" evidence="3">
    <location>
        <begin position="35"/>
        <end position="258"/>
    </location>
</feature>
<evidence type="ECO:0000256" key="1">
    <source>
        <dbReference type="ARBA" id="ARBA00007169"/>
    </source>
</evidence>
<evidence type="ECO:0000256" key="2">
    <source>
        <dbReference type="ARBA" id="ARBA00022801"/>
    </source>
</evidence>
<dbReference type="InterPro" id="IPR012223">
    <property type="entry name" value="TEII"/>
</dbReference>
<dbReference type="SMART" id="SM00824">
    <property type="entry name" value="PKS_TE"/>
    <property type="match status" value="1"/>
</dbReference>
<dbReference type="Gene3D" id="3.40.50.1820">
    <property type="entry name" value="alpha/beta hydrolase"/>
    <property type="match status" value="1"/>
</dbReference>
<name>A0A0S4QLH2_9ACTN</name>
<reference evidence="5" key="1">
    <citation type="submission" date="2015-11" db="EMBL/GenBank/DDBJ databases">
        <authorList>
            <person name="Varghese N."/>
        </authorList>
    </citation>
    <scope>NUCLEOTIDE SEQUENCE [LARGE SCALE GENOMIC DNA]</scope>
    <source>
        <strain evidence="5">DSM 45899</strain>
    </source>
</reference>
<dbReference type="Proteomes" id="UP000198802">
    <property type="component" value="Unassembled WGS sequence"/>
</dbReference>
<comment type="similarity">
    <text evidence="1">Belongs to the thioesterase family.</text>
</comment>
<dbReference type="GO" id="GO:0008610">
    <property type="term" value="P:lipid biosynthetic process"/>
    <property type="evidence" value="ECO:0007669"/>
    <property type="project" value="TreeGrafter"/>
</dbReference>
<gene>
    <name evidence="4" type="ORF">Ga0074812_10732</name>
</gene>
<proteinExistence type="inferred from homology"/>
<evidence type="ECO:0000313" key="5">
    <source>
        <dbReference type="Proteomes" id="UP000198802"/>
    </source>
</evidence>
<evidence type="ECO:0000313" key="4">
    <source>
        <dbReference type="EMBL" id="CUU56148.1"/>
    </source>
</evidence>
<dbReference type="GO" id="GO:0016787">
    <property type="term" value="F:hydrolase activity"/>
    <property type="evidence" value="ECO:0007669"/>
    <property type="project" value="UniProtKB-KW"/>
</dbReference>
<dbReference type="EMBL" id="FAOZ01000007">
    <property type="protein sequence ID" value="CUU56148.1"/>
    <property type="molecule type" value="Genomic_DNA"/>
</dbReference>
<keyword evidence="5" id="KW-1185">Reference proteome</keyword>
<protein>
    <submittedName>
        <fullName evidence="4">Surfactin synthase thioesterase subunit</fullName>
    </submittedName>
</protein>
<evidence type="ECO:0000259" key="3">
    <source>
        <dbReference type="SMART" id="SM00824"/>
    </source>
</evidence>
<dbReference type="PANTHER" id="PTHR11487:SF0">
    <property type="entry name" value="S-ACYL FATTY ACID SYNTHASE THIOESTERASE, MEDIUM CHAIN"/>
    <property type="match status" value="1"/>
</dbReference>
<dbReference type="AlphaFoldDB" id="A0A0S4QLH2"/>
<keyword evidence="2" id="KW-0378">Hydrolase</keyword>
<dbReference type="InterPro" id="IPR020802">
    <property type="entry name" value="TesA-like"/>
</dbReference>
<dbReference type="SUPFAM" id="SSF53474">
    <property type="entry name" value="alpha/beta-Hydrolases"/>
    <property type="match status" value="1"/>
</dbReference>
<dbReference type="InterPro" id="IPR029058">
    <property type="entry name" value="AB_hydrolase_fold"/>
</dbReference>
<organism evidence="4 5">
    <name type="scientific">Parafrankia irregularis</name>
    <dbReference type="NCBI Taxonomy" id="795642"/>
    <lineage>
        <taxon>Bacteria</taxon>
        <taxon>Bacillati</taxon>
        <taxon>Actinomycetota</taxon>
        <taxon>Actinomycetes</taxon>
        <taxon>Frankiales</taxon>
        <taxon>Frankiaceae</taxon>
        <taxon>Parafrankia</taxon>
    </lineage>
</organism>
<accession>A0A0S4QLH2</accession>
<dbReference type="InterPro" id="IPR001031">
    <property type="entry name" value="Thioesterase"/>
</dbReference>